<keyword evidence="10" id="KW-1185">Reference proteome</keyword>
<feature type="transmembrane region" description="Helical" evidence="8">
    <location>
        <begin position="415"/>
        <end position="436"/>
    </location>
</feature>
<keyword evidence="5 8" id="KW-1133">Transmembrane helix</keyword>
<evidence type="ECO:0000313" key="9">
    <source>
        <dbReference type="EMBL" id="KAG9988793.1"/>
    </source>
</evidence>
<feature type="non-terminal residue" evidence="9">
    <location>
        <position position="1"/>
    </location>
</feature>
<dbReference type="PROSITE" id="PS50283">
    <property type="entry name" value="NA_SOLUT_SYMP_3"/>
    <property type="match status" value="1"/>
</dbReference>
<dbReference type="AlphaFoldDB" id="A0A9P8G470"/>
<keyword evidence="4 8" id="KW-0812">Transmembrane</keyword>
<name>A0A9P8G470_AURME</name>
<feature type="transmembrane region" description="Helical" evidence="8">
    <location>
        <begin position="342"/>
        <end position="366"/>
    </location>
</feature>
<sequence length="646" mass="69708">MSGSDAIIPLSQGAGYGVVIGLGALFALAMMGVTALLRRCGNVENAEEFTVAKRSLGTGLTAAGVTSSWTWIAGSFFYAACNSTQIMVFSNLAIESKRKAPNARTFLEIIRVRYGIVAHLSFMFFSLASNILVVSSILIGGAIAINALTGMSVYASLWLLPASVTAYTLRGGLRATILTDYVHTAIILIIIFVFWFKVYDTGDQIGSPGKMWDLLNAAANRNDYSAPTEGGTYLTIRSLGALKFAILSLLEYTGVVFLDNSFHQKGIAADPAAAVPGYVLGGLAWYAMPFTLATTMGIAAIALENTPQFPTFPNRMSTAEIGAGLTLPYAAETIAGRGGAGAVLLLMFMSCTSAISSQLIGVSTVLSYDVYKTYINPKATDTQILRAGHYCVVGFAIFMAAFASMLHGVKIDLGFIYNMTGIFTGSALPALIATFFSTRQGALAATFSIWTGFFSAVITWLSLAHRFSGVISITSVGQTDPCLYGCIAGIGAAAVVTVAVSLFHDAKYSWDTLGAIRLTDEKGKDKDVAYGDPSYDPQRLRKAAHVARGVTIFLFLALFIIWPLSLYGTAYQFSKEFFTGWVIVSLLWACFSFGSVTVYPIIEERHRLLSWVRCLYKQSEPIYQHRPKESQVEQEDKYAHALVTTR</sequence>
<protein>
    <submittedName>
        <fullName evidence="9">Sodium symporter family protein</fullName>
    </submittedName>
</protein>
<dbReference type="Proteomes" id="UP000729357">
    <property type="component" value="Unassembled WGS sequence"/>
</dbReference>
<feature type="transmembrane region" description="Helical" evidence="8">
    <location>
        <begin position="14"/>
        <end position="37"/>
    </location>
</feature>
<feature type="transmembrane region" description="Helical" evidence="8">
    <location>
        <begin position="278"/>
        <end position="303"/>
    </location>
</feature>
<dbReference type="PANTHER" id="PTHR46154:SF4">
    <property type="entry name" value="UREA ACTIVE TRANSPORTER"/>
    <property type="match status" value="1"/>
</dbReference>
<comment type="similarity">
    <text evidence="2 7">Belongs to the sodium:solute symporter (SSF) (TC 2.A.21) family.</text>
</comment>
<dbReference type="PANTHER" id="PTHR46154">
    <property type="match status" value="1"/>
</dbReference>
<evidence type="ECO:0000256" key="7">
    <source>
        <dbReference type="RuleBase" id="RU362091"/>
    </source>
</evidence>
<comment type="subcellular location">
    <subcellularLocation>
        <location evidence="1">Membrane</location>
        <topology evidence="1">Multi-pass membrane protein</topology>
    </subcellularLocation>
</comment>
<evidence type="ECO:0000256" key="8">
    <source>
        <dbReference type="SAM" id="Phobius"/>
    </source>
</evidence>
<gene>
    <name evidence="9" type="ORF">KCU98_g2353</name>
</gene>
<evidence type="ECO:0000256" key="6">
    <source>
        <dbReference type="ARBA" id="ARBA00023136"/>
    </source>
</evidence>
<dbReference type="InterPro" id="IPR031155">
    <property type="entry name" value="DUR"/>
</dbReference>
<reference evidence="9" key="2">
    <citation type="submission" date="2021-08" db="EMBL/GenBank/DDBJ databases">
        <authorList>
            <person name="Gostincar C."/>
            <person name="Sun X."/>
            <person name="Song Z."/>
            <person name="Gunde-Cimerman N."/>
        </authorList>
    </citation>
    <scope>NUCLEOTIDE SEQUENCE</scope>
    <source>
        <strain evidence="9">EXF-9298</strain>
    </source>
</reference>
<feature type="transmembrane region" description="Helical" evidence="8">
    <location>
        <begin position="387"/>
        <end position="409"/>
    </location>
</feature>
<keyword evidence="3" id="KW-0813">Transport</keyword>
<dbReference type="CDD" id="cd11476">
    <property type="entry name" value="SLC5sbd_DUR3"/>
    <property type="match status" value="1"/>
</dbReference>
<dbReference type="Pfam" id="PF00474">
    <property type="entry name" value="SSF"/>
    <property type="match status" value="1"/>
</dbReference>
<evidence type="ECO:0000256" key="2">
    <source>
        <dbReference type="ARBA" id="ARBA00006434"/>
    </source>
</evidence>
<feature type="transmembrane region" description="Helical" evidence="8">
    <location>
        <begin position="546"/>
        <end position="566"/>
    </location>
</feature>
<feature type="transmembrane region" description="Helical" evidence="8">
    <location>
        <begin position="181"/>
        <end position="199"/>
    </location>
</feature>
<dbReference type="Gene3D" id="1.20.1730.10">
    <property type="entry name" value="Sodium/glucose cotransporter"/>
    <property type="match status" value="1"/>
</dbReference>
<feature type="transmembrane region" description="Helical" evidence="8">
    <location>
        <begin position="443"/>
        <end position="463"/>
    </location>
</feature>
<dbReference type="InterPro" id="IPR001734">
    <property type="entry name" value="Na/solute_symporter"/>
</dbReference>
<dbReference type="EMBL" id="JAHFXS010000125">
    <property type="protein sequence ID" value="KAG9988793.1"/>
    <property type="molecule type" value="Genomic_DNA"/>
</dbReference>
<dbReference type="GO" id="GO:0015489">
    <property type="term" value="F:putrescine transmembrane transporter activity"/>
    <property type="evidence" value="ECO:0007669"/>
    <property type="project" value="TreeGrafter"/>
</dbReference>
<proteinExistence type="inferred from homology"/>
<feature type="transmembrane region" description="Helical" evidence="8">
    <location>
        <begin position="120"/>
        <end position="145"/>
    </location>
</feature>
<accession>A0A9P8G470</accession>
<dbReference type="GO" id="GO:0015606">
    <property type="term" value="F:spermidine transmembrane transporter activity"/>
    <property type="evidence" value="ECO:0007669"/>
    <property type="project" value="TreeGrafter"/>
</dbReference>
<evidence type="ECO:0000256" key="4">
    <source>
        <dbReference type="ARBA" id="ARBA00022692"/>
    </source>
</evidence>
<feature type="transmembrane region" description="Helical" evidence="8">
    <location>
        <begin position="240"/>
        <end position="258"/>
    </location>
</feature>
<feature type="transmembrane region" description="Helical" evidence="8">
    <location>
        <begin position="578"/>
        <end position="602"/>
    </location>
</feature>
<dbReference type="InterPro" id="IPR038377">
    <property type="entry name" value="Na/Glc_symporter_sf"/>
</dbReference>
<feature type="transmembrane region" description="Helical" evidence="8">
    <location>
        <begin position="483"/>
        <end position="503"/>
    </location>
</feature>
<evidence type="ECO:0000256" key="1">
    <source>
        <dbReference type="ARBA" id="ARBA00004141"/>
    </source>
</evidence>
<evidence type="ECO:0000313" key="10">
    <source>
        <dbReference type="Proteomes" id="UP000729357"/>
    </source>
</evidence>
<reference evidence="9" key="1">
    <citation type="journal article" date="2021" name="J Fungi (Basel)">
        <title>Virulence traits and population genomics of the black yeast Aureobasidium melanogenum.</title>
        <authorList>
            <person name="Cernosa A."/>
            <person name="Sun X."/>
            <person name="Gostincar C."/>
            <person name="Fang C."/>
            <person name="Gunde-Cimerman N."/>
            <person name="Song Z."/>
        </authorList>
    </citation>
    <scope>NUCLEOTIDE SEQUENCE</scope>
    <source>
        <strain evidence="9">EXF-9298</strain>
    </source>
</reference>
<evidence type="ECO:0000256" key="5">
    <source>
        <dbReference type="ARBA" id="ARBA00022989"/>
    </source>
</evidence>
<comment type="caution">
    <text evidence="9">The sequence shown here is derived from an EMBL/GenBank/DDBJ whole genome shotgun (WGS) entry which is preliminary data.</text>
</comment>
<keyword evidence="6 8" id="KW-0472">Membrane</keyword>
<organism evidence="9 10">
    <name type="scientific">Aureobasidium melanogenum</name>
    <name type="common">Aureobasidium pullulans var. melanogenum</name>
    <dbReference type="NCBI Taxonomy" id="46634"/>
    <lineage>
        <taxon>Eukaryota</taxon>
        <taxon>Fungi</taxon>
        <taxon>Dikarya</taxon>
        <taxon>Ascomycota</taxon>
        <taxon>Pezizomycotina</taxon>
        <taxon>Dothideomycetes</taxon>
        <taxon>Dothideomycetidae</taxon>
        <taxon>Dothideales</taxon>
        <taxon>Saccotheciaceae</taxon>
        <taxon>Aureobasidium</taxon>
    </lineage>
</organism>
<dbReference type="GO" id="GO:0005886">
    <property type="term" value="C:plasma membrane"/>
    <property type="evidence" value="ECO:0007669"/>
    <property type="project" value="TreeGrafter"/>
</dbReference>
<evidence type="ECO:0000256" key="3">
    <source>
        <dbReference type="ARBA" id="ARBA00022448"/>
    </source>
</evidence>
<dbReference type="GO" id="GO:0015204">
    <property type="term" value="F:urea transmembrane transporter activity"/>
    <property type="evidence" value="ECO:0007669"/>
    <property type="project" value="InterPro"/>
</dbReference>